<dbReference type="EMBL" id="JBBNAF010000002">
    <property type="protein sequence ID" value="KAK9164035.1"/>
    <property type="molecule type" value="Genomic_DNA"/>
</dbReference>
<name>A0AAP0Q1V9_9MAGN</name>
<dbReference type="AlphaFoldDB" id="A0AAP0Q1V9"/>
<sequence length="50" mass="5976">MSPRVYFFIVDSYPCYCVRKIPSESHRWFTFLSLIAYLCLLDAIPHIPCY</sequence>
<keyword evidence="2" id="KW-1185">Reference proteome</keyword>
<comment type="caution">
    <text evidence="1">The sequence shown here is derived from an EMBL/GenBank/DDBJ whole genome shotgun (WGS) entry which is preliminary data.</text>
</comment>
<organism evidence="1 2">
    <name type="scientific">Stephania yunnanensis</name>
    <dbReference type="NCBI Taxonomy" id="152371"/>
    <lineage>
        <taxon>Eukaryota</taxon>
        <taxon>Viridiplantae</taxon>
        <taxon>Streptophyta</taxon>
        <taxon>Embryophyta</taxon>
        <taxon>Tracheophyta</taxon>
        <taxon>Spermatophyta</taxon>
        <taxon>Magnoliopsida</taxon>
        <taxon>Ranunculales</taxon>
        <taxon>Menispermaceae</taxon>
        <taxon>Menispermoideae</taxon>
        <taxon>Cissampelideae</taxon>
        <taxon>Stephania</taxon>
    </lineage>
</organism>
<dbReference type="Proteomes" id="UP001420932">
    <property type="component" value="Unassembled WGS sequence"/>
</dbReference>
<protein>
    <submittedName>
        <fullName evidence="1">Uncharacterized protein</fullName>
    </submittedName>
</protein>
<evidence type="ECO:0000313" key="2">
    <source>
        <dbReference type="Proteomes" id="UP001420932"/>
    </source>
</evidence>
<evidence type="ECO:0000313" key="1">
    <source>
        <dbReference type="EMBL" id="KAK9164035.1"/>
    </source>
</evidence>
<reference evidence="1 2" key="1">
    <citation type="submission" date="2024-01" db="EMBL/GenBank/DDBJ databases">
        <title>Genome assemblies of Stephania.</title>
        <authorList>
            <person name="Yang L."/>
        </authorList>
    </citation>
    <scope>NUCLEOTIDE SEQUENCE [LARGE SCALE GENOMIC DNA]</scope>
    <source>
        <strain evidence="1">YNDBR</strain>
        <tissue evidence="1">Leaf</tissue>
    </source>
</reference>
<gene>
    <name evidence="1" type="ORF">Syun_004937</name>
</gene>
<proteinExistence type="predicted"/>
<accession>A0AAP0Q1V9</accession>